<keyword evidence="1" id="KW-0805">Transcription regulation</keyword>
<evidence type="ECO:0000256" key="2">
    <source>
        <dbReference type="ARBA" id="ARBA00023125"/>
    </source>
</evidence>
<keyword evidence="4" id="KW-0539">Nucleus</keyword>
<dbReference type="GO" id="GO:0003677">
    <property type="term" value="F:DNA binding"/>
    <property type="evidence" value="ECO:0007669"/>
    <property type="project" value="UniProtKB-KW"/>
</dbReference>
<dbReference type="EMBL" id="NBNE01005358">
    <property type="protein sequence ID" value="OWZ03722.1"/>
    <property type="molecule type" value="Genomic_DNA"/>
</dbReference>
<sequence>MTNILVSKPLAPKAKTKTSNKRPVAKDQKRKSRRIFDFDEPFLAQLFHMPQRQAADHLGVAVITIKRCCKRHNFKWPYRANKQKAVQDSYLTAKGLAFKNLPVDSLIEPKDKDDVMEESSECDTDTESIDDDIQTKKDVWESLVMLQKAPVFNTPEMDASKIFM</sequence>
<proteinExistence type="predicted"/>
<dbReference type="PROSITE" id="PS51519">
    <property type="entry name" value="RWP_RK"/>
    <property type="match status" value="1"/>
</dbReference>
<dbReference type="OrthoDB" id="6270329at2759"/>
<gene>
    <name evidence="7" type="ORF">PHMEG_00024494</name>
</gene>
<accession>A0A225VEI9</accession>
<feature type="region of interest" description="Disordered" evidence="5">
    <location>
        <begin position="1"/>
        <end position="31"/>
    </location>
</feature>
<comment type="caution">
    <text evidence="7">The sequence shown here is derived from an EMBL/GenBank/DDBJ whole genome shotgun (WGS) entry which is preliminary data.</text>
</comment>
<feature type="domain" description="RWP-RK" evidence="6">
    <location>
        <begin position="22"/>
        <end position="107"/>
    </location>
</feature>
<evidence type="ECO:0000256" key="1">
    <source>
        <dbReference type="ARBA" id="ARBA00023015"/>
    </source>
</evidence>
<evidence type="ECO:0000256" key="5">
    <source>
        <dbReference type="SAM" id="MobiDB-lite"/>
    </source>
</evidence>
<organism evidence="7 8">
    <name type="scientific">Phytophthora megakarya</name>
    <dbReference type="NCBI Taxonomy" id="4795"/>
    <lineage>
        <taxon>Eukaryota</taxon>
        <taxon>Sar</taxon>
        <taxon>Stramenopiles</taxon>
        <taxon>Oomycota</taxon>
        <taxon>Peronosporomycetes</taxon>
        <taxon>Peronosporales</taxon>
        <taxon>Peronosporaceae</taxon>
        <taxon>Phytophthora</taxon>
    </lineage>
</organism>
<evidence type="ECO:0000256" key="3">
    <source>
        <dbReference type="ARBA" id="ARBA00023163"/>
    </source>
</evidence>
<dbReference type="Proteomes" id="UP000198211">
    <property type="component" value="Unassembled WGS sequence"/>
</dbReference>
<evidence type="ECO:0000259" key="6">
    <source>
        <dbReference type="PROSITE" id="PS51519"/>
    </source>
</evidence>
<protein>
    <recommendedName>
        <fullName evidence="6">RWP-RK domain-containing protein</fullName>
    </recommendedName>
</protein>
<evidence type="ECO:0000256" key="4">
    <source>
        <dbReference type="ARBA" id="ARBA00023242"/>
    </source>
</evidence>
<keyword evidence="8" id="KW-1185">Reference proteome</keyword>
<keyword evidence="2" id="KW-0238">DNA-binding</keyword>
<reference evidence="8" key="1">
    <citation type="submission" date="2017-03" db="EMBL/GenBank/DDBJ databases">
        <title>Phytopthora megakarya and P. palmivora, two closely related causual agents of cacao black pod achieved similar genome size and gene model numbers by different mechanisms.</title>
        <authorList>
            <person name="Ali S."/>
            <person name="Shao J."/>
            <person name="Larry D.J."/>
            <person name="Kronmiller B."/>
            <person name="Shen D."/>
            <person name="Strem M.D."/>
            <person name="Melnick R.L."/>
            <person name="Guiltinan M.J."/>
            <person name="Tyler B.M."/>
            <person name="Meinhardt L.W."/>
            <person name="Bailey B.A."/>
        </authorList>
    </citation>
    <scope>NUCLEOTIDE SEQUENCE [LARGE SCALE GENOMIC DNA]</scope>
    <source>
        <strain evidence="8">zdho120</strain>
    </source>
</reference>
<dbReference type="Pfam" id="PF02042">
    <property type="entry name" value="RWP-RK"/>
    <property type="match status" value="1"/>
</dbReference>
<dbReference type="AlphaFoldDB" id="A0A225VEI9"/>
<keyword evidence="3" id="KW-0804">Transcription</keyword>
<dbReference type="InterPro" id="IPR003035">
    <property type="entry name" value="RWP-RK_dom"/>
</dbReference>
<evidence type="ECO:0000313" key="8">
    <source>
        <dbReference type="Proteomes" id="UP000198211"/>
    </source>
</evidence>
<name>A0A225VEI9_9STRA</name>
<evidence type="ECO:0000313" key="7">
    <source>
        <dbReference type="EMBL" id="OWZ03722.1"/>
    </source>
</evidence>